<organism evidence="8 9">
    <name type="scientific">Morchella conica CCBAS932</name>
    <dbReference type="NCBI Taxonomy" id="1392247"/>
    <lineage>
        <taxon>Eukaryota</taxon>
        <taxon>Fungi</taxon>
        <taxon>Dikarya</taxon>
        <taxon>Ascomycota</taxon>
        <taxon>Pezizomycotina</taxon>
        <taxon>Pezizomycetes</taxon>
        <taxon>Pezizales</taxon>
        <taxon>Morchellaceae</taxon>
        <taxon>Morchella</taxon>
    </lineage>
</organism>
<evidence type="ECO:0000259" key="7">
    <source>
        <dbReference type="PROSITE" id="PS50850"/>
    </source>
</evidence>
<feature type="transmembrane region" description="Helical" evidence="6">
    <location>
        <begin position="403"/>
        <end position="425"/>
    </location>
</feature>
<feature type="transmembrane region" description="Helical" evidence="6">
    <location>
        <begin position="171"/>
        <end position="192"/>
    </location>
</feature>
<dbReference type="Gene3D" id="1.20.1250.20">
    <property type="entry name" value="MFS general substrate transporter like domains"/>
    <property type="match status" value="2"/>
</dbReference>
<feature type="transmembrane region" description="Helical" evidence="6">
    <location>
        <begin position="432"/>
        <end position="453"/>
    </location>
</feature>
<feature type="region of interest" description="Disordered" evidence="5">
    <location>
        <begin position="32"/>
        <end position="83"/>
    </location>
</feature>
<feature type="transmembrane region" description="Helical" evidence="6">
    <location>
        <begin position="257"/>
        <end position="277"/>
    </location>
</feature>
<feature type="transmembrane region" description="Helical" evidence="6">
    <location>
        <begin position="198"/>
        <end position="217"/>
    </location>
</feature>
<comment type="subcellular location">
    <subcellularLocation>
        <location evidence="1">Membrane</location>
        <topology evidence="1">Multi-pass membrane protein</topology>
    </subcellularLocation>
</comment>
<keyword evidence="4 6" id="KW-0472">Membrane</keyword>
<dbReference type="EMBL" id="ML119175">
    <property type="protein sequence ID" value="RPB07788.1"/>
    <property type="molecule type" value="Genomic_DNA"/>
</dbReference>
<feature type="domain" description="Major facilitator superfamily (MFS) profile" evidence="7">
    <location>
        <begin position="105"/>
        <end position="489"/>
    </location>
</feature>
<evidence type="ECO:0000313" key="8">
    <source>
        <dbReference type="EMBL" id="RPB07788.1"/>
    </source>
</evidence>
<feature type="transmembrane region" description="Helical" evidence="6">
    <location>
        <begin position="348"/>
        <end position="366"/>
    </location>
</feature>
<feature type="transmembrane region" description="Helical" evidence="6">
    <location>
        <begin position="226"/>
        <end position="245"/>
    </location>
</feature>
<dbReference type="FunFam" id="1.20.1250.20:FF:000286">
    <property type="entry name" value="MFS efflux transporter"/>
    <property type="match status" value="1"/>
</dbReference>
<dbReference type="FunCoup" id="A0A3N4KE70">
    <property type="interactions" value="14"/>
</dbReference>
<feature type="transmembrane region" description="Helical" evidence="6">
    <location>
        <begin position="136"/>
        <end position="159"/>
    </location>
</feature>
<protein>
    <submittedName>
        <fullName evidence="8">MFS general substrate transporter</fullName>
    </submittedName>
</protein>
<keyword evidence="9" id="KW-1185">Reference proteome</keyword>
<feature type="transmembrane region" description="Helical" evidence="6">
    <location>
        <begin position="311"/>
        <end position="336"/>
    </location>
</feature>
<dbReference type="SUPFAM" id="SSF103473">
    <property type="entry name" value="MFS general substrate transporter"/>
    <property type="match status" value="1"/>
</dbReference>
<dbReference type="PROSITE" id="PS50850">
    <property type="entry name" value="MFS"/>
    <property type="match status" value="1"/>
</dbReference>
<evidence type="ECO:0000256" key="2">
    <source>
        <dbReference type="ARBA" id="ARBA00022692"/>
    </source>
</evidence>
<dbReference type="Pfam" id="PF07690">
    <property type="entry name" value="MFS_1"/>
    <property type="match status" value="2"/>
</dbReference>
<dbReference type="AlphaFoldDB" id="A0A3N4KE70"/>
<accession>A0A3N4KE70</accession>
<sequence length="493" mass="52518">MSLFGGRGPALHIELESIPPVYHKQPVCHATTPGYTETDPDELRKLCGPSTSGFQTPKTEPTTPSALENSRPPSPQQNETTATTDGVQAVGLMPSVNSPSINRWRLLAACMLIFTNGVSDAAPGALIPYMEKHYSIGYAVVSLIFLANAVGFVTAAFISQAIYSRIGRARTLLIGVLLLAVAFLAISCAPPWGVVVASYFLIGAGMAFMLAQCNVFCSSLQNSTTLFGYVHGSYGVGGTISPLMATAMASRGVKWSHFYLILLGLSVVNAIFVPSVFRGSEKDSPIPVAAQIGGSAMSKREVLKKSMKNKYALLTSLFIFAYQGAEVAIGGWTVSFLIASRNGDPAEVGYVVSGFWAGITLGRFALSPVCHRFGEKRSVYCLILGSALFQVLVWTVPSIISNAVFVTIVGILLGPIYPCTMTIVTRLIDSHLLVTSLSLISAIGSSGGAVAPFTTGLLASRFGAWVLHPVSIGLFVFMEGIWWTLPTVRKRSE</sequence>
<evidence type="ECO:0000256" key="1">
    <source>
        <dbReference type="ARBA" id="ARBA00004141"/>
    </source>
</evidence>
<dbReference type="GO" id="GO:0022857">
    <property type="term" value="F:transmembrane transporter activity"/>
    <property type="evidence" value="ECO:0007669"/>
    <property type="project" value="InterPro"/>
</dbReference>
<dbReference type="OrthoDB" id="413079at2759"/>
<dbReference type="Proteomes" id="UP000277580">
    <property type="component" value="Unassembled WGS sequence"/>
</dbReference>
<feature type="transmembrane region" description="Helical" evidence="6">
    <location>
        <begin position="378"/>
        <end position="397"/>
    </location>
</feature>
<evidence type="ECO:0000313" key="9">
    <source>
        <dbReference type="Proteomes" id="UP000277580"/>
    </source>
</evidence>
<reference evidence="8 9" key="1">
    <citation type="journal article" date="2018" name="Nat. Ecol. Evol.">
        <title>Pezizomycetes genomes reveal the molecular basis of ectomycorrhizal truffle lifestyle.</title>
        <authorList>
            <person name="Murat C."/>
            <person name="Payen T."/>
            <person name="Noel B."/>
            <person name="Kuo A."/>
            <person name="Morin E."/>
            <person name="Chen J."/>
            <person name="Kohler A."/>
            <person name="Krizsan K."/>
            <person name="Balestrini R."/>
            <person name="Da Silva C."/>
            <person name="Montanini B."/>
            <person name="Hainaut M."/>
            <person name="Levati E."/>
            <person name="Barry K.W."/>
            <person name="Belfiori B."/>
            <person name="Cichocki N."/>
            <person name="Clum A."/>
            <person name="Dockter R.B."/>
            <person name="Fauchery L."/>
            <person name="Guy J."/>
            <person name="Iotti M."/>
            <person name="Le Tacon F."/>
            <person name="Lindquist E.A."/>
            <person name="Lipzen A."/>
            <person name="Malagnac F."/>
            <person name="Mello A."/>
            <person name="Molinier V."/>
            <person name="Miyauchi S."/>
            <person name="Poulain J."/>
            <person name="Riccioni C."/>
            <person name="Rubini A."/>
            <person name="Sitrit Y."/>
            <person name="Splivallo R."/>
            <person name="Traeger S."/>
            <person name="Wang M."/>
            <person name="Zifcakova L."/>
            <person name="Wipf D."/>
            <person name="Zambonelli A."/>
            <person name="Paolocci F."/>
            <person name="Nowrousian M."/>
            <person name="Ottonello S."/>
            <person name="Baldrian P."/>
            <person name="Spatafora J.W."/>
            <person name="Henrissat B."/>
            <person name="Nagy L.G."/>
            <person name="Aury J.M."/>
            <person name="Wincker P."/>
            <person name="Grigoriev I.V."/>
            <person name="Bonfante P."/>
            <person name="Martin F.M."/>
        </authorList>
    </citation>
    <scope>NUCLEOTIDE SEQUENCE [LARGE SCALE GENOMIC DNA]</scope>
    <source>
        <strain evidence="8 9">CCBAS932</strain>
    </source>
</reference>
<evidence type="ECO:0000256" key="4">
    <source>
        <dbReference type="ARBA" id="ARBA00023136"/>
    </source>
</evidence>
<dbReference type="STRING" id="1392247.A0A3N4KE70"/>
<dbReference type="GO" id="GO:0016020">
    <property type="term" value="C:membrane"/>
    <property type="evidence" value="ECO:0007669"/>
    <property type="project" value="UniProtKB-SubCell"/>
</dbReference>
<evidence type="ECO:0000256" key="3">
    <source>
        <dbReference type="ARBA" id="ARBA00022989"/>
    </source>
</evidence>
<dbReference type="InterPro" id="IPR051788">
    <property type="entry name" value="MFS_Transporter"/>
</dbReference>
<dbReference type="InterPro" id="IPR036259">
    <property type="entry name" value="MFS_trans_sf"/>
</dbReference>
<dbReference type="InterPro" id="IPR011701">
    <property type="entry name" value="MFS"/>
</dbReference>
<gene>
    <name evidence="8" type="ORF">P167DRAFT_529584</name>
</gene>
<dbReference type="InParanoid" id="A0A3N4KE70"/>
<evidence type="ECO:0000256" key="5">
    <source>
        <dbReference type="SAM" id="MobiDB-lite"/>
    </source>
</evidence>
<evidence type="ECO:0000256" key="6">
    <source>
        <dbReference type="SAM" id="Phobius"/>
    </source>
</evidence>
<dbReference type="InterPro" id="IPR020846">
    <property type="entry name" value="MFS_dom"/>
</dbReference>
<dbReference type="PANTHER" id="PTHR23514:SF6">
    <property type="entry name" value="MAJOR FACILITATOR SUPERFAMILY (MFS) PROFILE DOMAIN-CONTAINING PROTEIN"/>
    <property type="match status" value="1"/>
</dbReference>
<keyword evidence="3 6" id="KW-1133">Transmembrane helix</keyword>
<proteinExistence type="predicted"/>
<feature type="compositionally biased region" description="Polar residues" evidence="5">
    <location>
        <begin position="49"/>
        <end position="68"/>
    </location>
</feature>
<keyword evidence="2 6" id="KW-0812">Transmembrane</keyword>
<dbReference type="PANTHER" id="PTHR23514">
    <property type="entry name" value="BYPASS OF STOP CODON PROTEIN 6"/>
    <property type="match status" value="1"/>
</dbReference>
<dbReference type="FunFam" id="1.20.1250.20:FF:000308">
    <property type="entry name" value="MFS efflux transporter"/>
    <property type="match status" value="1"/>
</dbReference>
<feature type="transmembrane region" description="Helical" evidence="6">
    <location>
        <begin position="465"/>
        <end position="485"/>
    </location>
</feature>
<name>A0A3N4KE70_9PEZI</name>